<feature type="region of interest" description="Disordered" evidence="7">
    <location>
        <begin position="310"/>
        <end position="338"/>
    </location>
</feature>
<gene>
    <name evidence="6 9" type="primary">smc</name>
    <name evidence="9" type="ORF">ACIQFM_22505</name>
</gene>
<dbReference type="Gene3D" id="3.30.70.1620">
    <property type="match status" value="1"/>
</dbReference>
<feature type="domain" description="SMC hinge" evidence="8">
    <location>
        <begin position="512"/>
        <end position="623"/>
    </location>
</feature>
<comment type="function">
    <text evidence="6">Required for chromosome condensation and partitioning.</text>
</comment>
<comment type="subunit">
    <text evidence="6">Homodimer.</text>
</comment>
<evidence type="ECO:0000313" key="9">
    <source>
        <dbReference type="EMBL" id="MFJ6039019.1"/>
    </source>
</evidence>
<dbReference type="RefSeq" id="WP_030402329.1">
    <property type="nucleotide sequence ID" value="NZ_BBOK01000012.1"/>
</dbReference>
<evidence type="ECO:0000256" key="4">
    <source>
        <dbReference type="ARBA" id="ARBA00023054"/>
    </source>
</evidence>
<dbReference type="InterPro" id="IPR024704">
    <property type="entry name" value="SMC"/>
</dbReference>
<reference evidence="9 10" key="1">
    <citation type="submission" date="2024-10" db="EMBL/GenBank/DDBJ databases">
        <title>The Natural Products Discovery Center: Release of the First 8490 Sequenced Strains for Exploring Actinobacteria Biosynthetic Diversity.</title>
        <authorList>
            <person name="Kalkreuter E."/>
            <person name="Kautsar S.A."/>
            <person name="Yang D."/>
            <person name="Bader C.D."/>
            <person name="Teijaro C.N."/>
            <person name="Fluegel L."/>
            <person name="Davis C.M."/>
            <person name="Simpson J.R."/>
            <person name="Lauterbach L."/>
            <person name="Steele A.D."/>
            <person name="Gui C."/>
            <person name="Meng S."/>
            <person name="Li G."/>
            <person name="Viehrig K."/>
            <person name="Ye F."/>
            <person name="Su P."/>
            <person name="Kiefer A.F."/>
            <person name="Nichols A."/>
            <person name="Cepeda A.J."/>
            <person name="Yan W."/>
            <person name="Fan B."/>
            <person name="Jiang Y."/>
            <person name="Adhikari A."/>
            <person name="Zheng C.-J."/>
            <person name="Schuster L."/>
            <person name="Cowan T.M."/>
            <person name="Smanski M.J."/>
            <person name="Chevrette M.G."/>
            <person name="De Carvalho L.P.S."/>
            <person name="Shen B."/>
        </authorList>
    </citation>
    <scope>NUCLEOTIDE SEQUENCE [LARGE SCALE GENOMIC DNA]</scope>
    <source>
        <strain evidence="9 10">NPDC093086</strain>
    </source>
</reference>
<dbReference type="InterPro" id="IPR003395">
    <property type="entry name" value="RecF/RecN/SMC_N"/>
</dbReference>
<feature type="compositionally biased region" description="Basic and acidic residues" evidence="7">
    <location>
        <begin position="319"/>
        <end position="338"/>
    </location>
</feature>
<evidence type="ECO:0000256" key="7">
    <source>
        <dbReference type="SAM" id="MobiDB-lite"/>
    </source>
</evidence>
<dbReference type="InterPro" id="IPR027417">
    <property type="entry name" value="P-loop_NTPase"/>
</dbReference>
<comment type="domain">
    <text evidence="6">Contains large globular domains required for ATP hydrolysis at each terminus and a third globular domain forming a flexible hinge near the middle of the molecule. These domains are separated by coiled-coil structures.</text>
</comment>
<comment type="similarity">
    <text evidence="6">Belongs to the SMC family.</text>
</comment>
<organism evidence="9 10">
    <name type="scientific">Streptomyces ardesiacus</name>
    <dbReference type="NCBI Taxonomy" id="285564"/>
    <lineage>
        <taxon>Bacteria</taxon>
        <taxon>Bacillati</taxon>
        <taxon>Actinomycetota</taxon>
        <taxon>Actinomycetes</taxon>
        <taxon>Kitasatosporales</taxon>
        <taxon>Streptomycetaceae</taxon>
        <taxon>Streptomyces</taxon>
    </lineage>
</organism>
<keyword evidence="10" id="KW-1185">Reference proteome</keyword>
<dbReference type="Proteomes" id="UP001617907">
    <property type="component" value="Unassembled WGS sequence"/>
</dbReference>
<dbReference type="SUPFAM" id="SSF75553">
    <property type="entry name" value="Smc hinge domain"/>
    <property type="match status" value="1"/>
</dbReference>
<dbReference type="PIRSF" id="PIRSF005719">
    <property type="entry name" value="SMC"/>
    <property type="match status" value="1"/>
</dbReference>
<feature type="coiled-coil region" evidence="6">
    <location>
        <begin position="167"/>
        <end position="201"/>
    </location>
</feature>
<sequence length="1193" mass="129308">MHLKALTLRGFKSFASATTLRFEPGITCVVGPNGSGKSNVVDALSWVMGEQGAKSLRGGKMEDVIFAGTTGRPPLGRAEVSLTIDNSDGALPIEYAEVTITRIMFRNGGSEYQINGDTCRLLDIQELLSDSGIGREMHVIVGQGQLDSVLHADPMGRRAFIEEAAGVLKHRRRKEKALRKLDAMQANLARVQDLTDELRRQLKPLGRQAAVARRAAVIQADLRDARLRLLADDLVRMREALRAEIADEAALKERKEAAEQELGRALRREAGLEDEVRRLTPRLQRAQQTWYELSQLAERVRGTISLADARVKSATSAPPEERRGRDPEDLEREAARVREQEAELEAALEAAEHALEDTVAHRADLERELALEERRLKDAARAIADRREGLARLSGQVGAARSRAASAQAEIERLAEARDASGERAAAAQKEYEALQAEVDGLDADDQELADRHEAARRDLAEAEAALGAAREAATAAERERAATRARHDALALGLRRKDGTGALLAAKDRLGGLLGPAAGLLTVTPGHEAALATAFGAAADALAVTSPAAAADALRLLRKQDAGRAALLLAGAPEDAPHGPRGDGPPYAADLVQGPAELMPAVRRLLRGIVVVATLEDAEDLVHARPGLTAVTAEGDLLGAHFAQGGSAGAPSLLEVQASVDQAAAELEELGVRCEELAGAQEAAVVRRRECAALVEELGERRRAADREKSSVAQQLGRLAGQARGAAGEAERSAAAAARAQEALDQALMEVEELAERLAVAEEMPVEEEPDTAARDRLAADGANARQTEMEARLQVRTHEERVKGLAGRADSLDRAARAEREARARAEQRRARLRHEAAVAEAVAAGARQLLAHVEVSLTRADEERTLAEAAKARREQELTAARTAGRDLKAELDKLTDSVHRGEVLGAEKRLRIEQLETKALEELGVEPAGLAAEYGPHQEVPPSPPAEGEVLPEDPEHPRNRPRPYVRAEQEKRLKAAERAYQQLGKVNPLALEEFAALEERHQFLSEQLEDLKKTRADLLQVVKEVDERVEQVFTEAFRDTAREFEGVFGRLFPGGEGRLVLTDPDNMLTTGVDVEARPPGKKVKRLSLLSGGERSLTAVAMLVSIFKARPSPFYVMDEVEAALDDTNLQRLIRIMQELQEASQLIVITHQKRTMEVADALYGVSMQGDGVSKVISQRLRQGRAREGST</sequence>
<keyword evidence="2 6" id="KW-0547">Nucleotide-binding</keyword>
<dbReference type="Pfam" id="PF02463">
    <property type="entry name" value="SMC_N"/>
    <property type="match status" value="1"/>
</dbReference>
<dbReference type="Gene3D" id="1.20.1060.20">
    <property type="match status" value="1"/>
</dbReference>
<evidence type="ECO:0000256" key="3">
    <source>
        <dbReference type="ARBA" id="ARBA00022840"/>
    </source>
</evidence>
<dbReference type="Gene3D" id="3.40.50.300">
    <property type="entry name" value="P-loop containing nucleotide triphosphate hydrolases"/>
    <property type="match status" value="2"/>
</dbReference>
<feature type="coiled-coil region" evidence="6">
    <location>
        <begin position="971"/>
        <end position="1033"/>
    </location>
</feature>
<feature type="binding site" evidence="6">
    <location>
        <begin position="32"/>
        <end position="39"/>
    </location>
    <ligand>
        <name>ATP</name>
        <dbReference type="ChEBI" id="CHEBI:30616"/>
    </ligand>
</feature>
<evidence type="ECO:0000313" key="10">
    <source>
        <dbReference type="Proteomes" id="UP001617907"/>
    </source>
</evidence>
<dbReference type="HAMAP" id="MF_01894">
    <property type="entry name" value="Smc_prok"/>
    <property type="match status" value="1"/>
</dbReference>
<proteinExistence type="inferred from homology"/>
<comment type="subcellular location">
    <subcellularLocation>
        <location evidence="6">Cytoplasm</location>
    </subcellularLocation>
</comment>
<dbReference type="Pfam" id="PF06470">
    <property type="entry name" value="SMC_hinge"/>
    <property type="match status" value="1"/>
</dbReference>
<name>A0ABW8HF74_9ACTN</name>
<evidence type="ECO:0000256" key="2">
    <source>
        <dbReference type="ARBA" id="ARBA00022741"/>
    </source>
</evidence>
<dbReference type="NCBIfam" id="TIGR02168">
    <property type="entry name" value="SMC_prok_B"/>
    <property type="match status" value="1"/>
</dbReference>
<dbReference type="InterPro" id="IPR036277">
    <property type="entry name" value="SMC_hinge_sf"/>
</dbReference>
<evidence type="ECO:0000259" key="8">
    <source>
        <dbReference type="SMART" id="SM00968"/>
    </source>
</evidence>
<dbReference type="PANTHER" id="PTHR43977">
    <property type="entry name" value="STRUCTURAL MAINTENANCE OF CHROMOSOMES PROTEIN 3"/>
    <property type="match status" value="1"/>
</dbReference>
<keyword evidence="3 6" id="KW-0067">ATP-binding</keyword>
<dbReference type="EMBL" id="JBIVPC010000012">
    <property type="protein sequence ID" value="MFJ6039019.1"/>
    <property type="molecule type" value="Genomic_DNA"/>
</dbReference>
<feature type="coiled-coil region" evidence="6">
    <location>
        <begin position="238"/>
        <end position="275"/>
    </location>
</feature>
<evidence type="ECO:0000256" key="5">
    <source>
        <dbReference type="ARBA" id="ARBA00023125"/>
    </source>
</evidence>
<evidence type="ECO:0000256" key="6">
    <source>
        <dbReference type="HAMAP-Rule" id="MF_01894"/>
    </source>
</evidence>
<comment type="caution">
    <text evidence="9">The sequence shown here is derived from an EMBL/GenBank/DDBJ whole genome shotgun (WGS) entry which is preliminary data.</text>
</comment>
<dbReference type="SMART" id="SM00968">
    <property type="entry name" value="SMC_hinge"/>
    <property type="match status" value="1"/>
</dbReference>
<keyword evidence="4 6" id="KW-0175">Coiled coil</keyword>
<feature type="region of interest" description="Disordered" evidence="7">
    <location>
        <begin position="937"/>
        <end position="968"/>
    </location>
</feature>
<accession>A0ABW8HF74</accession>
<feature type="coiled-coil region" evidence="6">
    <location>
        <begin position="811"/>
        <end position="845"/>
    </location>
</feature>
<protein>
    <recommendedName>
        <fullName evidence="6">Chromosome partition protein Smc</fullName>
    </recommendedName>
</protein>
<dbReference type="InterPro" id="IPR010935">
    <property type="entry name" value="SMC_hinge"/>
</dbReference>
<dbReference type="SUPFAM" id="SSF52540">
    <property type="entry name" value="P-loop containing nucleoside triphosphate hydrolases"/>
    <property type="match status" value="1"/>
</dbReference>
<keyword evidence="1 6" id="KW-0963">Cytoplasm</keyword>
<evidence type="ECO:0000256" key="1">
    <source>
        <dbReference type="ARBA" id="ARBA00022490"/>
    </source>
</evidence>
<dbReference type="InterPro" id="IPR011890">
    <property type="entry name" value="SMC_prok"/>
</dbReference>
<dbReference type="CDD" id="cd03278">
    <property type="entry name" value="ABC_SMC_barmotin"/>
    <property type="match status" value="2"/>
</dbReference>
<feature type="coiled-coil region" evidence="6">
    <location>
        <begin position="738"/>
        <end position="765"/>
    </location>
</feature>
<keyword evidence="5 6" id="KW-0238">DNA-binding</keyword>